<sequence length="220" mass="23001">MKDAPPALAARIESGAATLCHAWLLTRRDGRRLGFTDHDRPLDHGGLTCSAASGWTAGAADTALAFSGAGSAVAAGGLDDAAVTEADIRAGAYDGADLECRRVDWERPDLFVILWRGRISRLRREGAAFEAEIEGPLAALDRTAGRLFGRLCDAALGDARCGVAADHPSVGLGCDKRFSTCSGRFGNVLNFRGFPSIPGGDFLTAHPGPGERHDGGSRRG</sequence>
<feature type="domain" description="Bacteriophage phiJL001 Gp84 C-terminal" evidence="2">
    <location>
        <begin position="167"/>
        <end position="201"/>
    </location>
</feature>
<accession>A0A2D2AVU6</accession>
<name>A0A2D2AVU6_9CAUL</name>
<dbReference type="EMBL" id="CP024201">
    <property type="protein sequence ID" value="ATQ42142.1"/>
    <property type="molecule type" value="Genomic_DNA"/>
</dbReference>
<dbReference type="Pfam" id="PF09931">
    <property type="entry name" value="Phage_phiJL001_Gp84_N"/>
    <property type="match status" value="1"/>
</dbReference>
<dbReference type="InterPro" id="IPR011928">
    <property type="entry name" value="Phage_phiJL001_Gp84"/>
</dbReference>
<evidence type="ECO:0000313" key="3">
    <source>
        <dbReference type="EMBL" id="ATQ42142.1"/>
    </source>
</evidence>
<feature type="region of interest" description="Disordered" evidence="1">
    <location>
        <begin position="200"/>
        <end position="220"/>
    </location>
</feature>
<evidence type="ECO:0000313" key="4">
    <source>
        <dbReference type="Proteomes" id="UP000228945"/>
    </source>
</evidence>
<dbReference type="Proteomes" id="UP000228945">
    <property type="component" value="Chromosome"/>
</dbReference>
<dbReference type="NCBIfam" id="TIGR02218">
    <property type="entry name" value="phg_TIGR02218"/>
    <property type="match status" value="1"/>
</dbReference>
<dbReference type="OrthoDB" id="1633386at2"/>
<evidence type="ECO:0000256" key="1">
    <source>
        <dbReference type="SAM" id="MobiDB-lite"/>
    </source>
</evidence>
<dbReference type="Pfam" id="PF09356">
    <property type="entry name" value="Phage_BR0599"/>
    <property type="match status" value="1"/>
</dbReference>
<gene>
    <name evidence="3" type="ORF">CSW64_06790</name>
</gene>
<dbReference type="KEGG" id="cmb:CSW64_06790"/>
<proteinExistence type="predicted"/>
<reference evidence="3 4" key="1">
    <citation type="submission" date="2017-10" db="EMBL/GenBank/DDBJ databases">
        <title>Genome sequence of Caulobacter mirabilis FWC38.</title>
        <authorList>
            <person name="Fiebig A."/>
            <person name="Crosson S."/>
        </authorList>
    </citation>
    <scope>NUCLEOTIDE SEQUENCE [LARGE SCALE GENOMIC DNA]</scope>
    <source>
        <strain evidence="3 4">FWC 38</strain>
    </source>
</reference>
<dbReference type="AlphaFoldDB" id="A0A2D2AVU6"/>
<dbReference type="InterPro" id="IPR018964">
    <property type="entry name" value="Phage_phiJL001_Gp84_C"/>
</dbReference>
<feature type="compositionally biased region" description="Basic and acidic residues" evidence="1">
    <location>
        <begin position="209"/>
        <end position="220"/>
    </location>
</feature>
<dbReference type="RefSeq" id="WP_099621399.1">
    <property type="nucleotide sequence ID" value="NZ_CP024201.1"/>
</dbReference>
<protein>
    <recommendedName>
        <fullName evidence="2">Bacteriophage phiJL001 Gp84 C-terminal domain-containing protein</fullName>
    </recommendedName>
</protein>
<organism evidence="3 4">
    <name type="scientific">Caulobacter mirabilis</name>
    <dbReference type="NCBI Taxonomy" id="69666"/>
    <lineage>
        <taxon>Bacteria</taxon>
        <taxon>Pseudomonadati</taxon>
        <taxon>Pseudomonadota</taxon>
        <taxon>Alphaproteobacteria</taxon>
        <taxon>Caulobacterales</taxon>
        <taxon>Caulobacteraceae</taxon>
        <taxon>Caulobacter</taxon>
    </lineage>
</organism>
<keyword evidence="4" id="KW-1185">Reference proteome</keyword>
<evidence type="ECO:0000259" key="2">
    <source>
        <dbReference type="Pfam" id="PF09356"/>
    </source>
</evidence>